<dbReference type="AlphaFoldDB" id="A0A0E9XKC1"/>
<proteinExistence type="predicted"/>
<sequence>MISSVSFSNFPLGLAGNSGIFPQADGVSGEEGKEPSAFVLDENRVSNTNGFTAFFPGSAELREQPSSSSISISSSEFSLVFSLA</sequence>
<reference evidence="1" key="1">
    <citation type="submission" date="2014-11" db="EMBL/GenBank/DDBJ databases">
        <authorList>
            <person name="Amaro Gonzalez C."/>
        </authorList>
    </citation>
    <scope>NUCLEOTIDE SEQUENCE</scope>
</reference>
<name>A0A0E9XKC1_ANGAN</name>
<protein>
    <submittedName>
        <fullName evidence="1">Uncharacterized protein</fullName>
    </submittedName>
</protein>
<accession>A0A0E9XKC1</accession>
<reference evidence="1" key="2">
    <citation type="journal article" date="2015" name="Fish Shellfish Immunol.">
        <title>Early steps in the European eel (Anguilla anguilla)-Vibrio vulnificus interaction in the gills: Role of the RtxA13 toxin.</title>
        <authorList>
            <person name="Callol A."/>
            <person name="Pajuelo D."/>
            <person name="Ebbesson L."/>
            <person name="Teles M."/>
            <person name="MacKenzie S."/>
            <person name="Amaro C."/>
        </authorList>
    </citation>
    <scope>NUCLEOTIDE SEQUENCE</scope>
</reference>
<organism evidence="1">
    <name type="scientific">Anguilla anguilla</name>
    <name type="common">European freshwater eel</name>
    <name type="synonym">Muraena anguilla</name>
    <dbReference type="NCBI Taxonomy" id="7936"/>
    <lineage>
        <taxon>Eukaryota</taxon>
        <taxon>Metazoa</taxon>
        <taxon>Chordata</taxon>
        <taxon>Craniata</taxon>
        <taxon>Vertebrata</taxon>
        <taxon>Euteleostomi</taxon>
        <taxon>Actinopterygii</taxon>
        <taxon>Neopterygii</taxon>
        <taxon>Teleostei</taxon>
        <taxon>Anguilliformes</taxon>
        <taxon>Anguillidae</taxon>
        <taxon>Anguilla</taxon>
    </lineage>
</organism>
<dbReference type="EMBL" id="GBXM01005458">
    <property type="protein sequence ID" value="JAI03120.1"/>
    <property type="molecule type" value="Transcribed_RNA"/>
</dbReference>
<evidence type="ECO:0000313" key="1">
    <source>
        <dbReference type="EMBL" id="JAI03120.1"/>
    </source>
</evidence>